<protein>
    <submittedName>
        <fullName evidence="2">Uncharacterized protein</fullName>
    </submittedName>
</protein>
<organism evidence="2 3">
    <name type="scientific">Rheinheimera baltica</name>
    <dbReference type="NCBI Taxonomy" id="67576"/>
    <lineage>
        <taxon>Bacteria</taxon>
        <taxon>Pseudomonadati</taxon>
        <taxon>Pseudomonadota</taxon>
        <taxon>Gammaproteobacteria</taxon>
        <taxon>Chromatiales</taxon>
        <taxon>Chromatiaceae</taxon>
        <taxon>Rheinheimera</taxon>
    </lineage>
</organism>
<dbReference type="RefSeq" id="WP_305977621.1">
    <property type="nucleotide sequence ID" value="NZ_JAPJDZ010000179.1"/>
</dbReference>
<accession>A0ABT9I547</accession>
<sequence length="127" mass="14233">MRWMRFTLPLLLLISPLAFGQKQYTEGACLLLQHQMVQFAHQPNSHNYQSAKREVDNHCQNPIPAPVKDLANRWGQCKSMGSVSLIFQQLGVTAALGHTAARGQALKVEMSIRGQIKIKPALEKAER</sequence>
<name>A0ABT9I547_9GAMM</name>
<evidence type="ECO:0000313" key="2">
    <source>
        <dbReference type="EMBL" id="MDP5138500.1"/>
    </source>
</evidence>
<evidence type="ECO:0000256" key="1">
    <source>
        <dbReference type="SAM" id="SignalP"/>
    </source>
</evidence>
<feature type="signal peptide" evidence="1">
    <location>
        <begin position="1"/>
        <end position="20"/>
    </location>
</feature>
<proteinExistence type="predicted"/>
<keyword evidence="3" id="KW-1185">Reference proteome</keyword>
<feature type="chain" id="PRO_5046118940" evidence="1">
    <location>
        <begin position="21"/>
        <end position="127"/>
    </location>
</feature>
<dbReference type="Proteomes" id="UP001231109">
    <property type="component" value="Unassembled WGS sequence"/>
</dbReference>
<comment type="caution">
    <text evidence="2">The sequence shown here is derived from an EMBL/GenBank/DDBJ whole genome shotgun (WGS) entry which is preliminary data.</text>
</comment>
<dbReference type="EMBL" id="JAPJDZ010000179">
    <property type="protein sequence ID" value="MDP5138500.1"/>
    <property type="molecule type" value="Genomic_DNA"/>
</dbReference>
<gene>
    <name evidence="2" type="ORF">ORJ04_21360</name>
</gene>
<reference evidence="2 3" key="1">
    <citation type="submission" date="2022-11" db="EMBL/GenBank/DDBJ databases">
        <title>Viruses from the air-sea interface of a natural surface slick.</title>
        <authorList>
            <person name="Rahlff J."/>
            <person name="Holmfeldt K."/>
        </authorList>
    </citation>
    <scope>NUCLEOTIDE SEQUENCE [LARGE SCALE GENOMIC DNA]</scope>
    <source>
        <strain evidence="2 3">SMS4</strain>
    </source>
</reference>
<keyword evidence="1" id="KW-0732">Signal</keyword>
<evidence type="ECO:0000313" key="3">
    <source>
        <dbReference type="Proteomes" id="UP001231109"/>
    </source>
</evidence>